<dbReference type="Pfam" id="PF04962">
    <property type="entry name" value="KduI"/>
    <property type="match status" value="1"/>
</dbReference>
<dbReference type="PANTHER" id="PTHR39193:SF1">
    <property type="entry name" value="5-DEOXY-GLUCURONATE ISOMERASE"/>
    <property type="match status" value="1"/>
</dbReference>
<dbReference type="HOGENOM" id="CLU_066438_0_0_11"/>
<evidence type="ECO:0000256" key="1">
    <source>
        <dbReference type="ARBA" id="ARBA00023235"/>
    </source>
</evidence>
<dbReference type="InterPro" id="IPR014710">
    <property type="entry name" value="RmlC-like_jellyroll"/>
</dbReference>
<dbReference type="Gene3D" id="2.60.120.10">
    <property type="entry name" value="Jelly Rolls"/>
    <property type="match status" value="2"/>
</dbReference>
<dbReference type="NCBIfam" id="TIGR04378">
    <property type="entry name" value="myo_inos_iolB"/>
    <property type="match status" value="1"/>
</dbReference>
<dbReference type="SUPFAM" id="SSF51182">
    <property type="entry name" value="RmlC-like cupins"/>
    <property type="match status" value="1"/>
</dbReference>
<dbReference type="PANTHER" id="PTHR39193">
    <property type="entry name" value="5-DEOXY-GLUCURONATE ISOMERASE"/>
    <property type="match status" value="1"/>
</dbReference>
<dbReference type="Proteomes" id="UP000005332">
    <property type="component" value="Unassembled WGS sequence"/>
</dbReference>
<keyword evidence="1" id="KW-0413">Isomerase</keyword>
<evidence type="ECO:0000313" key="2">
    <source>
        <dbReference type="EMBL" id="EGY78865.1"/>
    </source>
</evidence>
<dbReference type="PATRIC" id="fig|997355.3.peg.429"/>
<dbReference type="EMBL" id="AGBA01000005">
    <property type="protein sequence ID" value="EGY78865.1"/>
    <property type="molecule type" value="Genomic_DNA"/>
</dbReference>
<keyword evidence="3" id="KW-1185">Reference proteome</keyword>
<gene>
    <name evidence="2" type="primary">iolB</name>
    <name evidence="2" type="ORF">HMPREF9153_0434</name>
</gene>
<protein>
    <submittedName>
        <fullName evidence="2">Myo-inositol catabolism protein IolB protein</fullName>
    </submittedName>
</protein>
<accession>G4CV77</accession>
<sequence>MNTNPDIYVPAGESGHDQYEVDITQQRAGWTWSSIKVVKLDAGGELSYDTGDDEILVLPLNGGCTIEVDGQTRELVGRPSVFEAISDFCYIPRHTTVKISSAEGGRFALPGAIAASDLPVAFYGTDHVDVSLRGTGDCSRQVNNYALNNGVSTSHLLVTEVLTPGGNWSSYPPHKHEEYSENERELEEIYYFEVTDGAGGPGFALHRTYGTPERPIDLLAEVRNGDVALVPHGWHGPCVAAPGYDLYYLNVMAGPAEDQTWKSVDDPHHAWIRETWESQEVDPRLPMTH</sequence>
<organism evidence="2 3">
    <name type="scientific">Cutibacterium avidum ATCC 25577</name>
    <dbReference type="NCBI Taxonomy" id="997355"/>
    <lineage>
        <taxon>Bacteria</taxon>
        <taxon>Bacillati</taxon>
        <taxon>Actinomycetota</taxon>
        <taxon>Actinomycetes</taxon>
        <taxon>Propionibacteriales</taxon>
        <taxon>Propionibacteriaceae</taxon>
        <taxon>Cutibacterium</taxon>
    </lineage>
</organism>
<dbReference type="InterPro" id="IPR011051">
    <property type="entry name" value="RmlC_Cupin_sf"/>
</dbReference>
<reference evidence="2 3" key="1">
    <citation type="submission" date="2011-06" db="EMBL/GenBank/DDBJ databases">
        <authorList>
            <person name="Muzny D."/>
            <person name="Qin X."/>
            <person name="Deng J."/>
            <person name="Jiang H."/>
            <person name="Liu Y."/>
            <person name="Qu J."/>
            <person name="Song X.-Z."/>
            <person name="Zhang L."/>
            <person name="Thornton R."/>
            <person name="Coyle M."/>
            <person name="Francisco L."/>
            <person name="Jackson L."/>
            <person name="Javaid M."/>
            <person name="Korchina V."/>
            <person name="Kovar C."/>
            <person name="Mata R."/>
            <person name="Mathew T."/>
            <person name="Ngo R."/>
            <person name="Nguyen L."/>
            <person name="Nguyen N."/>
            <person name="Okwuonu G."/>
            <person name="Ongeri F."/>
            <person name="Pham C."/>
            <person name="Simmons D."/>
            <person name="Wilczek-Boney K."/>
            <person name="Hale W."/>
            <person name="Jakkamsetti A."/>
            <person name="Pham P."/>
            <person name="Ruth R."/>
            <person name="San Lucas F."/>
            <person name="Warren J."/>
            <person name="Zhang J."/>
            <person name="Zhao Z."/>
            <person name="Zhou C."/>
            <person name="Zhu D."/>
            <person name="Lee S."/>
            <person name="Bess C."/>
            <person name="Blankenburg K."/>
            <person name="Forbes L."/>
            <person name="Fu Q."/>
            <person name="Gubbala S."/>
            <person name="Hirani K."/>
            <person name="Jayaseelan J.C."/>
            <person name="Lara F."/>
            <person name="Munidasa M."/>
            <person name="Palculict T."/>
            <person name="Patil S."/>
            <person name="Pu L.-L."/>
            <person name="Saada N."/>
            <person name="Tang L."/>
            <person name="Weissenberger G."/>
            <person name="Zhu Y."/>
            <person name="Hemphill L."/>
            <person name="Shang Y."/>
            <person name="Youmans B."/>
            <person name="Ayvaz T."/>
            <person name="Ross M."/>
            <person name="Santibanez J."/>
            <person name="Aqrawi P."/>
            <person name="Gross S."/>
            <person name="Joshi V."/>
            <person name="Fowler G."/>
            <person name="Nazareth L."/>
            <person name="Reid J."/>
            <person name="Worley K."/>
            <person name="Petrosino J."/>
            <person name="Highlander S."/>
            <person name="Gibbs R."/>
        </authorList>
    </citation>
    <scope>NUCLEOTIDE SEQUENCE [LARGE SCALE GENOMIC DNA]</scope>
    <source>
        <strain evidence="2 3">ATCC 25577</strain>
    </source>
</reference>
<dbReference type="InterPro" id="IPR024203">
    <property type="entry name" value="Deoxy-glucuronate_isom_IolB"/>
</dbReference>
<dbReference type="InterPro" id="IPR021120">
    <property type="entry name" value="KduI/IolB_isomerase"/>
</dbReference>
<comment type="caution">
    <text evidence="2">The sequence shown here is derived from an EMBL/GenBank/DDBJ whole genome shotgun (WGS) entry which is preliminary data.</text>
</comment>
<name>G4CV77_9ACTN</name>
<dbReference type="GO" id="GO:0008880">
    <property type="term" value="F:glucuronate isomerase activity"/>
    <property type="evidence" value="ECO:0007669"/>
    <property type="project" value="InterPro"/>
</dbReference>
<proteinExistence type="predicted"/>
<dbReference type="GO" id="GO:0019310">
    <property type="term" value="P:inositol catabolic process"/>
    <property type="evidence" value="ECO:0007669"/>
    <property type="project" value="InterPro"/>
</dbReference>
<dbReference type="PIRSF" id="PIRSF036628">
    <property type="entry name" value="IolB"/>
    <property type="match status" value="1"/>
</dbReference>
<evidence type="ECO:0000313" key="3">
    <source>
        <dbReference type="Proteomes" id="UP000005332"/>
    </source>
</evidence>
<dbReference type="RefSeq" id="WP_004808998.1">
    <property type="nucleotide sequence ID" value="NZ_JH165054.1"/>
</dbReference>
<dbReference type="AlphaFoldDB" id="G4CV77"/>